<protein>
    <submittedName>
        <fullName evidence="1">Uncharacterized protein</fullName>
    </submittedName>
</protein>
<feature type="non-terminal residue" evidence="1">
    <location>
        <position position="553"/>
    </location>
</feature>
<comment type="caution">
    <text evidence="1">The sequence shown here is derived from an EMBL/GenBank/DDBJ whole genome shotgun (WGS) entry which is preliminary data.</text>
</comment>
<sequence>MKRFAFAVCFAARIFLFAEEPVPEMPVSAPADNGSAPAPLVSLPSGVYASAAPVSFFCPEGCRLSGSFDGNPAADFSAPFYLTAEEGTERTYRARVEVRTLAPDSPVLYTAEFCWRIDRKPPRAPSFSAVPDGTGGSFLSAVSDPDAEIRYRMYHPQSGGESSGSMVPGGRVFVPAGAVLCAFAEDGAGNRSAAVCPDPGIFMQQGEPFRIVSPAPGNWANRQAVVLEAGPGFRIYCSFDGRASRSSPEYTEPFLPDRDGILTLDVLAVSPDGQQEFRRQVVYSVTPSALPDLDGVALDGAPAVVPLGSFREITVPDGLHYSFGDPVPALPGGKTVLFSAPSGIPVLYPFSVSDGRSVWRWVFRSGEALSGRRPLSAGIQPDAGNLPDTVQDAAGGTDAASFSGFRVLNWHFISFSSGREIYFSFDQTNWQKYCGPVLAARRNPETLYWYSPDWQDSAIQRVDLPAKPGLSGLPENHLSAGSVFLSAGNADFVYRYTCGPGFSPETPGPSDPVLDGGLLFEVPAGAEARFFLRIAAFYRGVYQGELPASFCID</sequence>
<dbReference type="Proteomes" id="UP000823616">
    <property type="component" value="Unassembled WGS sequence"/>
</dbReference>
<dbReference type="EMBL" id="JADIMS010000030">
    <property type="protein sequence ID" value="MBO8449815.1"/>
    <property type="molecule type" value="Genomic_DNA"/>
</dbReference>
<accession>A0A9D9EMR7</accession>
<proteinExistence type="predicted"/>
<reference evidence="1" key="1">
    <citation type="submission" date="2020-10" db="EMBL/GenBank/DDBJ databases">
        <authorList>
            <person name="Gilroy R."/>
        </authorList>
    </citation>
    <scope>NUCLEOTIDE SEQUENCE</scope>
    <source>
        <strain evidence="1">B3-4054</strain>
    </source>
</reference>
<reference evidence="1" key="2">
    <citation type="journal article" date="2021" name="PeerJ">
        <title>Extensive microbial diversity within the chicken gut microbiome revealed by metagenomics and culture.</title>
        <authorList>
            <person name="Gilroy R."/>
            <person name="Ravi A."/>
            <person name="Getino M."/>
            <person name="Pursley I."/>
            <person name="Horton D.L."/>
            <person name="Alikhan N.F."/>
            <person name="Baker D."/>
            <person name="Gharbi K."/>
            <person name="Hall N."/>
            <person name="Watson M."/>
            <person name="Adriaenssens E.M."/>
            <person name="Foster-Nyarko E."/>
            <person name="Jarju S."/>
            <person name="Secka A."/>
            <person name="Antonio M."/>
            <person name="Oren A."/>
            <person name="Chaudhuri R.R."/>
            <person name="La Ragione R."/>
            <person name="Hildebrand F."/>
            <person name="Pallen M.J."/>
        </authorList>
    </citation>
    <scope>NUCLEOTIDE SEQUENCE</scope>
    <source>
        <strain evidence="1">B3-4054</strain>
    </source>
</reference>
<evidence type="ECO:0000313" key="2">
    <source>
        <dbReference type="Proteomes" id="UP000823616"/>
    </source>
</evidence>
<dbReference type="AlphaFoldDB" id="A0A9D9EMR7"/>
<organism evidence="1 2">
    <name type="scientific">Candidatus Avitreponema avistercoris</name>
    <dbReference type="NCBI Taxonomy" id="2840705"/>
    <lineage>
        <taxon>Bacteria</taxon>
        <taxon>Pseudomonadati</taxon>
        <taxon>Spirochaetota</taxon>
        <taxon>Spirochaetia</taxon>
        <taxon>Spirochaetales</taxon>
        <taxon>Candidatus Avitreponema</taxon>
    </lineage>
</organism>
<gene>
    <name evidence="1" type="ORF">IAA96_01765</name>
</gene>
<name>A0A9D9EMR7_9SPIR</name>
<evidence type="ECO:0000313" key="1">
    <source>
        <dbReference type="EMBL" id="MBO8449815.1"/>
    </source>
</evidence>